<dbReference type="GO" id="GO:0007165">
    <property type="term" value="P:signal transduction"/>
    <property type="evidence" value="ECO:0007669"/>
    <property type="project" value="InterPro"/>
</dbReference>
<sequence length="331" mass="37273">MMSSGPFLSSEQALDDYFTALLDEEAIELELKAEEQKELSLAEPELALSTSVQSVPEKSYYHAEVVEFDLPNLDDVQRLLSQLESSNPVAELELEEVMEQNTVQIALKTQPVAEIVEEIQEWDIPTDTLETEVEVEVEILTAADTVEEFAVDVEVVEQLTVEVARQTQAGYSEIGMWQSTARTRDFQVLYFEVNSVTFAVPLDELGGIHRMGVLNHLIGRPAWYLGLQTNKDNQLDVVDTAKWVMAEKLHDDSYKEGYQYIVMLGDSMWGLASTQLMGTELLNSEKVRWREKAGKRPWLAGMVKEKMCALIHVEALIAMLNAGLDVKALEK</sequence>
<dbReference type="SMART" id="SM00260">
    <property type="entry name" value="CheW"/>
    <property type="match status" value="1"/>
</dbReference>
<dbReference type="InterPro" id="IPR014506">
    <property type="entry name" value="UCP020479_CheW"/>
</dbReference>
<protein>
    <submittedName>
        <fullName evidence="2">Chemotaxis protein CheW</fullName>
    </submittedName>
</protein>
<dbReference type="EMBL" id="CP022741">
    <property type="protein sequence ID" value="ASU22709.1"/>
    <property type="molecule type" value="Genomic_DNA"/>
</dbReference>
<dbReference type="GO" id="GO:0006935">
    <property type="term" value="P:chemotaxis"/>
    <property type="evidence" value="ECO:0007669"/>
    <property type="project" value="InterPro"/>
</dbReference>
<dbReference type="Pfam" id="PF01584">
    <property type="entry name" value="CheW"/>
    <property type="match status" value="1"/>
</dbReference>
<evidence type="ECO:0000313" key="3">
    <source>
        <dbReference type="Proteomes" id="UP000215148"/>
    </source>
</evidence>
<dbReference type="AlphaFoldDB" id="A0A223MYR5"/>
<feature type="domain" description="CheW-like" evidence="1">
    <location>
        <begin position="185"/>
        <end position="322"/>
    </location>
</feature>
<dbReference type="KEGG" id="vqi:CCZ37_08930"/>
<gene>
    <name evidence="2" type="ORF">CCZ37_08930</name>
</gene>
<dbReference type="InterPro" id="IPR036061">
    <property type="entry name" value="CheW-like_dom_sf"/>
</dbReference>
<accession>A0A223MYR5</accession>
<dbReference type="PROSITE" id="PS50851">
    <property type="entry name" value="CHEW"/>
    <property type="match status" value="1"/>
</dbReference>
<dbReference type="Proteomes" id="UP000215148">
    <property type="component" value="Chromosome 1"/>
</dbReference>
<dbReference type="PIRSF" id="PIRSF020479">
    <property type="entry name" value="UCP020479_CheW"/>
    <property type="match status" value="1"/>
</dbReference>
<organism evidence="2 3">
    <name type="scientific">Vibrio qinghaiensis</name>
    <dbReference type="NCBI Taxonomy" id="2025808"/>
    <lineage>
        <taxon>Bacteria</taxon>
        <taxon>Pseudomonadati</taxon>
        <taxon>Pseudomonadota</taxon>
        <taxon>Gammaproteobacteria</taxon>
        <taxon>Vibrionales</taxon>
        <taxon>Vibrionaceae</taxon>
        <taxon>Vibrio</taxon>
    </lineage>
</organism>
<dbReference type="SUPFAM" id="SSF50341">
    <property type="entry name" value="CheW-like"/>
    <property type="match status" value="1"/>
</dbReference>
<dbReference type="RefSeq" id="WP_094500339.1">
    <property type="nucleotide sequence ID" value="NZ_CAWNHI010000001.1"/>
</dbReference>
<proteinExistence type="predicted"/>
<dbReference type="InterPro" id="IPR002545">
    <property type="entry name" value="CheW-lke_dom"/>
</dbReference>
<evidence type="ECO:0000313" key="2">
    <source>
        <dbReference type="EMBL" id="ASU22709.1"/>
    </source>
</evidence>
<keyword evidence="3" id="KW-1185">Reference proteome</keyword>
<name>A0A223MYR5_9VIBR</name>
<reference evidence="2 3" key="1">
    <citation type="submission" date="2017-08" db="EMBL/GenBank/DDBJ databases">
        <title>The Vibrio qinghaiensis sp.-Q67 is a luminous bacteria isolated firstly from Qinghai lake, Qinghai province, China, which has been proved to be very sensitive to detect environmental and food pollutants. Therefore, complete genome analysis of V. qinghaiensis sp.-Q67 highlights the potential application of this strain on detection of hazards in the contaminated environments.</title>
        <authorList>
            <person name="Gong L."/>
        </authorList>
    </citation>
    <scope>NUCLEOTIDE SEQUENCE [LARGE SCALE GENOMIC DNA]</scope>
    <source>
        <strain evidence="2 3">Q67</strain>
    </source>
</reference>
<evidence type="ECO:0000259" key="1">
    <source>
        <dbReference type="PROSITE" id="PS50851"/>
    </source>
</evidence>